<comment type="caution">
    <text evidence="1">The sequence shown here is derived from an EMBL/GenBank/DDBJ whole genome shotgun (WGS) entry which is preliminary data.</text>
</comment>
<organism evidence="1 2">
    <name type="scientific">Holothuria leucospilota</name>
    <name type="common">Black long sea cucumber</name>
    <name type="synonym">Mertensiothuria leucospilota</name>
    <dbReference type="NCBI Taxonomy" id="206669"/>
    <lineage>
        <taxon>Eukaryota</taxon>
        <taxon>Metazoa</taxon>
        <taxon>Echinodermata</taxon>
        <taxon>Eleutherozoa</taxon>
        <taxon>Echinozoa</taxon>
        <taxon>Holothuroidea</taxon>
        <taxon>Aspidochirotacea</taxon>
        <taxon>Aspidochirotida</taxon>
        <taxon>Holothuriidae</taxon>
        <taxon>Holothuria</taxon>
    </lineage>
</organism>
<keyword evidence="2" id="KW-1185">Reference proteome</keyword>
<dbReference type="AlphaFoldDB" id="A0A9Q0YMD2"/>
<dbReference type="EMBL" id="JAIZAY010000020">
    <property type="protein sequence ID" value="KAJ8022812.1"/>
    <property type="molecule type" value="Genomic_DNA"/>
</dbReference>
<protein>
    <submittedName>
        <fullName evidence="1">Uncharacterized protein</fullName>
    </submittedName>
</protein>
<evidence type="ECO:0000313" key="1">
    <source>
        <dbReference type="EMBL" id="KAJ8022812.1"/>
    </source>
</evidence>
<sequence>MLFFFLSFDDRNDLKKKRQKRVHDDIMSNVMSDMLEMINMNTKIKAVTSLERKGQTKLTKKRRELLEMQQEHRKLCGRISDLKRQKRTSAANPAKNEEISEFLKSLQQLYKEAGQKSSKGE</sequence>
<evidence type="ECO:0000313" key="2">
    <source>
        <dbReference type="Proteomes" id="UP001152320"/>
    </source>
</evidence>
<proteinExistence type="predicted"/>
<dbReference type="OrthoDB" id="10623121at2759"/>
<accession>A0A9Q0YMD2</accession>
<reference evidence="1" key="1">
    <citation type="submission" date="2021-10" db="EMBL/GenBank/DDBJ databases">
        <title>Tropical sea cucumber genome reveals ecological adaptation and Cuvierian tubules defense mechanism.</title>
        <authorList>
            <person name="Chen T."/>
        </authorList>
    </citation>
    <scope>NUCLEOTIDE SEQUENCE</scope>
    <source>
        <strain evidence="1">Nanhai2018</strain>
        <tissue evidence="1">Muscle</tissue>
    </source>
</reference>
<gene>
    <name evidence="1" type="ORF">HOLleu_37810</name>
</gene>
<dbReference type="Proteomes" id="UP001152320">
    <property type="component" value="Chromosome 20"/>
</dbReference>
<name>A0A9Q0YMD2_HOLLE</name>